<evidence type="ECO:0000313" key="2">
    <source>
        <dbReference type="EMBL" id="MEQ2468899.1"/>
    </source>
</evidence>
<keyword evidence="3" id="KW-1185">Reference proteome</keyword>
<dbReference type="InterPro" id="IPR025973">
    <property type="entry name" value="Cys_rich_VLP_dom"/>
</dbReference>
<name>A0ABV1F687_9FIRM</name>
<feature type="domain" description="Cysteine-rich VLP" evidence="1">
    <location>
        <begin position="9"/>
        <end position="62"/>
    </location>
</feature>
<gene>
    <name evidence="2" type="ORF">WMO39_00945</name>
</gene>
<dbReference type="EMBL" id="JBBMEZ010000002">
    <property type="protein sequence ID" value="MEQ2468899.1"/>
    <property type="molecule type" value="Genomic_DNA"/>
</dbReference>
<comment type="caution">
    <text evidence="2">The sequence shown here is derived from an EMBL/GenBank/DDBJ whole genome shotgun (WGS) entry which is preliminary data.</text>
</comment>
<dbReference type="Pfam" id="PF14194">
    <property type="entry name" value="Cys_rich_VLP"/>
    <property type="match status" value="1"/>
</dbReference>
<reference evidence="2 3" key="1">
    <citation type="submission" date="2024-03" db="EMBL/GenBank/DDBJ databases">
        <title>Human intestinal bacterial collection.</title>
        <authorList>
            <person name="Pauvert C."/>
            <person name="Hitch T.C.A."/>
            <person name="Clavel T."/>
        </authorList>
    </citation>
    <scope>NUCLEOTIDE SEQUENCE [LARGE SCALE GENOMIC DNA]</scope>
    <source>
        <strain evidence="2 3">CLA-JM-H38</strain>
    </source>
</reference>
<dbReference type="RefSeq" id="WP_367285874.1">
    <property type="nucleotide sequence ID" value="NZ_JBBMEZ010000002.1"/>
</dbReference>
<accession>A0ABV1F687</accession>
<protein>
    <submittedName>
        <fullName evidence="2">Cysteine-rich VLP domain-containing protein</fullName>
    </submittedName>
</protein>
<evidence type="ECO:0000313" key="3">
    <source>
        <dbReference type="Proteomes" id="UP001490816"/>
    </source>
</evidence>
<evidence type="ECO:0000259" key="1">
    <source>
        <dbReference type="Pfam" id="PF14194"/>
    </source>
</evidence>
<organism evidence="2 3">
    <name type="scientific">Ruminococcoides intestinale</name>
    <dbReference type="NCBI Taxonomy" id="3133162"/>
    <lineage>
        <taxon>Bacteria</taxon>
        <taxon>Bacillati</taxon>
        <taxon>Bacillota</taxon>
        <taxon>Clostridia</taxon>
        <taxon>Eubacteriales</taxon>
        <taxon>Oscillospiraceae</taxon>
        <taxon>Ruminococcoides</taxon>
    </lineage>
</organism>
<proteinExistence type="predicted"/>
<sequence length="130" mass="15559">MLIEIKAGQFRKVSRLVRRACCNCMDGNCLLLDDGETHTCVQLNSKYHIFCNHFKDAVLSLDKELYRVLICDNDYKRCQSCGSRFYSKARNKRYCDKCAERIKQKKAAERKRRQRERQKQLLYINRQIKK</sequence>
<dbReference type="Proteomes" id="UP001490816">
    <property type="component" value="Unassembled WGS sequence"/>
</dbReference>